<gene>
    <name evidence="7" type="ORF">EXIGUO9Y_80053</name>
</gene>
<evidence type="ECO:0000256" key="5">
    <source>
        <dbReference type="PIRSR" id="PIRSR613078-1"/>
    </source>
</evidence>
<dbReference type="GO" id="GO:0006096">
    <property type="term" value="P:glycolytic process"/>
    <property type="evidence" value="ECO:0007669"/>
    <property type="project" value="UniProtKB-KW"/>
</dbReference>
<dbReference type="PANTHER" id="PTHR11931">
    <property type="entry name" value="PHOSPHOGLYCERATE MUTASE"/>
    <property type="match status" value="1"/>
</dbReference>
<organism evidence="7 8">
    <name type="scientific">Exiguobacterium oxidotolerans</name>
    <dbReference type="NCBI Taxonomy" id="223958"/>
    <lineage>
        <taxon>Bacteria</taxon>
        <taxon>Bacillati</taxon>
        <taxon>Bacillota</taxon>
        <taxon>Bacilli</taxon>
        <taxon>Bacillales</taxon>
        <taxon>Bacillales Family XII. Incertae Sedis</taxon>
        <taxon>Exiguobacterium</taxon>
    </lineage>
</organism>
<evidence type="ECO:0000256" key="3">
    <source>
        <dbReference type="ARBA" id="ARBA00023152"/>
    </source>
</evidence>
<evidence type="ECO:0000313" key="8">
    <source>
        <dbReference type="Proteomes" id="UP000439752"/>
    </source>
</evidence>
<feature type="binding site" evidence="6">
    <location>
        <begin position="8"/>
        <end position="15"/>
    </location>
    <ligand>
        <name>substrate</name>
    </ligand>
</feature>
<dbReference type="InterPro" id="IPR005952">
    <property type="entry name" value="Phosphogly_mut1"/>
</dbReference>
<name>A0A653IHL3_9BACL</name>
<dbReference type="Proteomes" id="UP000439752">
    <property type="component" value="Unassembled WGS sequence"/>
</dbReference>
<evidence type="ECO:0000256" key="1">
    <source>
        <dbReference type="ARBA" id="ARBA00006717"/>
    </source>
</evidence>
<evidence type="ECO:0000256" key="4">
    <source>
        <dbReference type="ARBA" id="ARBA00023235"/>
    </source>
</evidence>
<dbReference type="InterPro" id="IPR001345">
    <property type="entry name" value="PG/BPGM_mutase_AS"/>
</dbReference>
<dbReference type="Gene3D" id="3.40.50.1240">
    <property type="entry name" value="Phosphoglycerate mutase-like"/>
    <property type="match status" value="1"/>
</dbReference>
<proteinExistence type="inferred from homology"/>
<reference evidence="7 8" key="1">
    <citation type="submission" date="2019-10" db="EMBL/GenBank/DDBJ databases">
        <authorList>
            <person name="Karimi E."/>
        </authorList>
    </citation>
    <scope>NUCLEOTIDE SEQUENCE [LARGE SCALE GENOMIC DNA]</scope>
    <source>
        <strain evidence="7">Exiguobacterium sp. 9Y</strain>
    </source>
</reference>
<comment type="similarity">
    <text evidence="1">Belongs to the phosphoglycerate mutase family. BPG-dependent PGAM subfamily.</text>
</comment>
<dbReference type="InterPro" id="IPR013078">
    <property type="entry name" value="His_Pase_superF_clade-1"/>
</dbReference>
<dbReference type="RefSeq" id="WP_159172580.1">
    <property type="nucleotide sequence ID" value="NZ_LR732308.1"/>
</dbReference>
<feature type="active site" description="Proton donor/acceptor" evidence="5">
    <location>
        <position position="82"/>
    </location>
</feature>
<accession>A0A653IHL3</accession>
<evidence type="ECO:0000313" key="7">
    <source>
        <dbReference type="EMBL" id="VWX38725.1"/>
    </source>
</evidence>
<dbReference type="GO" id="GO:0004619">
    <property type="term" value="F:phosphoglycerate mutase activity"/>
    <property type="evidence" value="ECO:0007669"/>
    <property type="project" value="UniProtKB-EC"/>
</dbReference>
<evidence type="ECO:0000256" key="6">
    <source>
        <dbReference type="PIRSR" id="PIRSR613078-2"/>
    </source>
</evidence>
<keyword evidence="3" id="KW-0324">Glycolysis</keyword>
<dbReference type="AlphaFoldDB" id="A0A653IHL3"/>
<feature type="active site" description="Tele-phosphohistidine intermediate" evidence="5">
    <location>
        <position position="9"/>
    </location>
</feature>
<dbReference type="SUPFAM" id="SSF53254">
    <property type="entry name" value="Phosphoglycerate mutase-like"/>
    <property type="match status" value="1"/>
</dbReference>
<feature type="binding site" evidence="6">
    <location>
        <position position="58"/>
    </location>
    <ligand>
        <name>substrate</name>
    </ligand>
</feature>
<keyword evidence="4" id="KW-0413">Isomerase</keyword>
<protein>
    <recommendedName>
        <fullName evidence="2">phosphoglycerate mutase (2,3-diphosphoglycerate-dependent)</fullName>
        <ecNumber evidence="2">5.4.2.11</ecNumber>
    </recommendedName>
</protein>
<dbReference type="PROSITE" id="PS00175">
    <property type="entry name" value="PG_MUTASE"/>
    <property type="match status" value="1"/>
</dbReference>
<evidence type="ECO:0000256" key="2">
    <source>
        <dbReference type="ARBA" id="ARBA00012028"/>
    </source>
</evidence>
<dbReference type="InterPro" id="IPR029033">
    <property type="entry name" value="His_PPase_superfam"/>
</dbReference>
<dbReference type="EC" id="5.4.2.11" evidence="2"/>
<dbReference type="SMART" id="SM00855">
    <property type="entry name" value="PGAM"/>
    <property type="match status" value="1"/>
</dbReference>
<keyword evidence="8" id="KW-1185">Reference proteome</keyword>
<dbReference type="EMBL" id="CABWKQ010000058">
    <property type="protein sequence ID" value="VWX38725.1"/>
    <property type="molecule type" value="Genomic_DNA"/>
</dbReference>
<sequence length="212" mass="24746">MLTIYLTRHGETEWNIAQKLQGWLDSPLTEKGKRNARELGARLKDIEFQTVYSSPSERSLCTAQLMMQRRTCPFVIEEDLKEIHFGDWEGQNRQVVSENYPQAYFNFWNAPHLYTSETGENFFELEQRLLAFFEKLKSLHQTGEVLIVTHTVVIKMLLATLKKQPLKKLWSTPPFIQDTSLTIVECVEDQLEIVLEADVSHISQEQEQVTER</sequence>
<dbReference type="CDD" id="cd07067">
    <property type="entry name" value="HP_PGM_like"/>
    <property type="match status" value="1"/>
</dbReference>
<dbReference type="Pfam" id="PF00300">
    <property type="entry name" value="His_Phos_1"/>
    <property type="match status" value="1"/>
</dbReference>